<organism evidence="1 2">
    <name type="scientific">Modicella reniformis</name>
    <dbReference type="NCBI Taxonomy" id="1440133"/>
    <lineage>
        <taxon>Eukaryota</taxon>
        <taxon>Fungi</taxon>
        <taxon>Fungi incertae sedis</taxon>
        <taxon>Mucoromycota</taxon>
        <taxon>Mortierellomycotina</taxon>
        <taxon>Mortierellomycetes</taxon>
        <taxon>Mortierellales</taxon>
        <taxon>Mortierellaceae</taxon>
        <taxon>Modicella</taxon>
    </lineage>
</organism>
<name>A0A9P6IKH3_9FUNG</name>
<dbReference type="Proteomes" id="UP000749646">
    <property type="component" value="Unassembled WGS sequence"/>
</dbReference>
<keyword evidence="2" id="KW-1185">Reference proteome</keyword>
<evidence type="ECO:0000313" key="1">
    <source>
        <dbReference type="EMBL" id="KAF9915618.1"/>
    </source>
</evidence>
<reference evidence="1" key="1">
    <citation type="journal article" date="2020" name="Fungal Divers.">
        <title>Resolving the Mortierellaceae phylogeny through synthesis of multi-gene phylogenetics and phylogenomics.</title>
        <authorList>
            <person name="Vandepol N."/>
            <person name="Liber J."/>
            <person name="Desiro A."/>
            <person name="Na H."/>
            <person name="Kennedy M."/>
            <person name="Barry K."/>
            <person name="Grigoriev I.V."/>
            <person name="Miller A.N."/>
            <person name="O'Donnell K."/>
            <person name="Stajich J.E."/>
            <person name="Bonito G."/>
        </authorList>
    </citation>
    <scope>NUCLEOTIDE SEQUENCE</scope>
    <source>
        <strain evidence="1">MES-2147</strain>
    </source>
</reference>
<dbReference type="OrthoDB" id="2414205at2759"/>
<sequence>MYLPVHDYGNLQDTTVLSVRRKGSQFVQLRALSYNPAERAVLITSTVDGSTYELYNSKGFLVAMPTRQQTWIRNLCDHIARNRFAMLEKANQTITIRDLQYSNIDHVLQNMVNEIFYEQDHRRRLS</sequence>
<evidence type="ECO:0000313" key="2">
    <source>
        <dbReference type="Proteomes" id="UP000749646"/>
    </source>
</evidence>
<dbReference type="EMBL" id="JAAAHW010012139">
    <property type="protein sequence ID" value="KAF9915618.1"/>
    <property type="molecule type" value="Genomic_DNA"/>
</dbReference>
<comment type="caution">
    <text evidence="1">The sequence shown here is derived from an EMBL/GenBank/DDBJ whole genome shotgun (WGS) entry which is preliminary data.</text>
</comment>
<dbReference type="AlphaFoldDB" id="A0A9P6IKH3"/>
<gene>
    <name evidence="1" type="ORF">BGZ65_000681</name>
</gene>
<feature type="non-terminal residue" evidence="1">
    <location>
        <position position="126"/>
    </location>
</feature>
<proteinExistence type="predicted"/>
<protein>
    <submittedName>
        <fullName evidence="1">Uncharacterized protein</fullName>
    </submittedName>
</protein>
<accession>A0A9P6IKH3</accession>